<dbReference type="EMBL" id="NAJO01000064">
    <property type="protein sequence ID" value="OQN96580.1"/>
    <property type="molecule type" value="Genomic_DNA"/>
</dbReference>
<dbReference type="InterPro" id="IPR036291">
    <property type="entry name" value="NAD(P)-bd_dom_sf"/>
</dbReference>
<evidence type="ECO:0000313" key="4">
    <source>
        <dbReference type="Proteomes" id="UP000192596"/>
    </source>
</evidence>
<evidence type="ECO:0000313" key="3">
    <source>
        <dbReference type="EMBL" id="OQN96580.1"/>
    </source>
</evidence>
<dbReference type="Proteomes" id="UP000192596">
    <property type="component" value="Unassembled WGS sequence"/>
</dbReference>
<sequence>MPGSTLLLLGSGPGIGLSIAKTFSVRGFTHIALVSRNAERLAKDQDEVLDAIQERGYSCQVRTYPCDLSDLSALDKVLKEVESFGSLECVVFNAARVDGKPPGEESVEAIEADFRLTNLSLYHVALWALPLLKTRTSSLPSLLVTNSLLYKEPYPPFMSLSLTKTAQRSLVQSLNAAYGKEVHVGLITVGGQVSPEAKNLNPENIAEKTYEFYKQKRGQWGLEVEILE</sequence>
<reference evidence="4" key="1">
    <citation type="submission" date="2017-03" db="EMBL/GenBank/DDBJ databases">
        <title>Genomes of endolithic fungi from Antarctica.</title>
        <authorList>
            <person name="Coleine C."/>
            <person name="Masonjones S."/>
            <person name="Stajich J.E."/>
        </authorList>
    </citation>
    <scope>NUCLEOTIDE SEQUENCE [LARGE SCALE GENOMIC DNA]</scope>
    <source>
        <strain evidence="4">CCFEE 5527</strain>
    </source>
</reference>
<dbReference type="STRING" id="1507870.A0A1V8SCE1"/>
<accession>A0A1V8SCE1</accession>
<dbReference type="OrthoDB" id="5336600at2759"/>
<proteinExistence type="inferred from homology"/>
<keyword evidence="2" id="KW-0560">Oxidoreductase</keyword>
<dbReference type="SUPFAM" id="SSF51735">
    <property type="entry name" value="NAD(P)-binding Rossmann-fold domains"/>
    <property type="match status" value="1"/>
</dbReference>
<dbReference type="Gene3D" id="3.40.50.720">
    <property type="entry name" value="NAD(P)-binding Rossmann-like Domain"/>
    <property type="match status" value="1"/>
</dbReference>
<comment type="similarity">
    <text evidence="1">Belongs to the short-chain dehydrogenases/reductases (SDR) family.</text>
</comment>
<dbReference type="Pfam" id="PF00106">
    <property type="entry name" value="adh_short"/>
    <property type="match status" value="1"/>
</dbReference>
<dbReference type="InterPro" id="IPR002347">
    <property type="entry name" value="SDR_fam"/>
</dbReference>
<protein>
    <recommendedName>
        <fullName evidence="5">Ketoreductase (KR) domain-containing protein</fullName>
    </recommendedName>
</protein>
<dbReference type="GO" id="GO:0016491">
    <property type="term" value="F:oxidoreductase activity"/>
    <property type="evidence" value="ECO:0007669"/>
    <property type="project" value="UniProtKB-KW"/>
</dbReference>
<dbReference type="PANTHER" id="PTHR43669">
    <property type="entry name" value="5-KETO-D-GLUCONATE 5-REDUCTASE"/>
    <property type="match status" value="1"/>
</dbReference>
<gene>
    <name evidence="3" type="ORF">B0A48_17010</name>
</gene>
<organism evidence="3 4">
    <name type="scientific">Cryoendolithus antarcticus</name>
    <dbReference type="NCBI Taxonomy" id="1507870"/>
    <lineage>
        <taxon>Eukaryota</taxon>
        <taxon>Fungi</taxon>
        <taxon>Dikarya</taxon>
        <taxon>Ascomycota</taxon>
        <taxon>Pezizomycotina</taxon>
        <taxon>Dothideomycetes</taxon>
        <taxon>Dothideomycetidae</taxon>
        <taxon>Cladosporiales</taxon>
        <taxon>Cladosporiaceae</taxon>
        <taxon>Cryoendolithus</taxon>
    </lineage>
</organism>
<keyword evidence="4" id="KW-1185">Reference proteome</keyword>
<dbReference type="PANTHER" id="PTHR43669:SF3">
    <property type="entry name" value="ALCOHOL DEHYDROGENASE, PUTATIVE (AFU_ORTHOLOGUE AFUA_3G03445)-RELATED"/>
    <property type="match status" value="1"/>
</dbReference>
<evidence type="ECO:0000256" key="1">
    <source>
        <dbReference type="ARBA" id="ARBA00006484"/>
    </source>
</evidence>
<dbReference type="InParanoid" id="A0A1V8SCE1"/>
<name>A0A1V8SCE1_9PEZI</name>
<evidence type="ECO:0008006" key="5">
    <source>
        <dbReference type="Google" id="ProtNLM"/>
    </source>
</evidence>
<evidence type="ECO:0000256" key="2">
    <source>
        <dbReference type="ARBA" id="ARBA00023002"/>
    </source>
</evidence>
<dbReference type="CDD" id="cd05233">
    <property type="entry name" value="SDR_c"/>
    <property type="match status" value="1"/>
</dbReference>
<dbReference type="AlphaFoldDB" id="A0A1V8SCE1"/>
<comment type="caution">
    <text evidence="3">The sequence shown here is derived from an EMBL/GenBank/DDBJ whole genome shotgun (WGS) entry which is preliminary data.</text>
</comment>